<dbReference type="SFLD" id="SFLDG01123">
    <property type="entry name" value="methyltransferase_(Class_B)"/>
    <property type="match status" value="1"/>
</dbReference>
<dbReference type="InterPro" id="IPR023404">
    <property type="entry name" value="rSAM_horseshoe"/>
</dbReference>
<dbReference type="InterPro" id="IPR034466">
    <property type="entry name" value="Methyltransferase_Class_B"/>
</dbReference>
<dbReference type="Gene3D" id="3.80.30.20">
    <property type="entry name" value="tm_1862 like domain"/>
    <property type="match status" value="1"/>
</dbReference>
<dbReference type="SMART" id="SM00729">
    <property type="entry name" value="Elp3"/>
    <property type="match status" value="1"/>
</dbReference>
<dbReference type="Pfam" id="PF02310">
    <property type="entry name" value="B12-binding"/>
    <property type="match status" value="1"/>
</dbReference>
<protein>
    <submittedName>
        <fullName evidence="8">Radical SAM protein</fullName>
    </submittedName>
</protein>
<keyword evidence="4" id="KW-0408">Iron</keyword>
<name>A0A7C2P4L2_UNCW3</name>
<evidence type="ECO:0000256" key="2">
    <source>
        <dbReference type="ARBA" id="ARBA00022691"/>
    </source>
</evidence>
<dbReference type="CDD" id="cd01335">
    <property type="entry name" value="Radical_SAM"/>
    <property type="match status" value="1"/>
</dbReference>
<comment type="caution">
    <text evidence="8">The sequence shown here is derived from an EMBL/GenBank/DDBJ whole genome shotgun (WGS) entry which is preliminary data.</text>
</comment>
<proteinExistence type="predicted"/>
<dbReference type="PANTHER" id="PTHR43409">
    <property type="entry name" value="ANAEROBIC MAGNESIUM-PROTOPORPHYRIN IX MONOMETHYL ESTER CYCLASE-RELATED"/>
    <property type="match status" value="1"/>
</dbReference>
<dbReference type="SFLD" id="SFLDS00029">
    <property type="entry name" value="Radical_SAM"/>
    <property type="match status" value="1"/>
</dbReference>
<evidence type="ECO:0000256" key="1">
    <source>
        <dbReference type="ARBA" id="ARBA00001966"/>
    </source>
</evidence>
<evidence type="ECO:0000259" key="7">
    <source>
        <dbReference type="PROSITE" id="PS51918"/>
    </source>
</evidence>
<evidence type="ECO:0000256" key="5">
    <source>
        <dbReference type="ARBA" id="ARBA00023014"/>
    </source>
</evidence>
<reference evidence="8" key="1">
    <citation type="journal article" date="2020" name="mSystems">
        <title>Genome- and Community-Level Interaction Insights into Carbon Utilization and Element Cycling Functions of Hydrothermarchaeota in Hydrothermal Sediment.</title>
        <authorList>
            <person name="Zhou Z."/>
            <person name="Liu Y."/>
            <person name="Xu W."/>
            <person name="Pan J."/>
            <person name="Luo Z.H."/>
            <person name="Li M."/>
        </authorList>
    </citation>
    <scope>NUCLEOTIDE SEQUENCE [LARGE SCALE GENOMIC DNA]</scope>
    <source>
        <strain evidence="8">SpSt-34</strain>
    </source>
</reference>
<dbReference type="InterPro" id="IPR007197">
    <property type="entry name" value="rSAM"/>
</dbReference>
<comment type="cofactor">
    <cofactor evidence="1">
        <name>[4Fe-4S] cluster</name>
        <dbReference type="ChEBI" id="CHEBI:49883"/>
    </cofactor>
</comment>
<dbReference type="PROSITE" id="PS51918">
    <property type="entry name" value="RADICAL_SAM"/>
    <property type="match status" value="1"/>
</dbReference>
<dbReference type="InterPro" id="IPR051198">
    <property type="entry name" value="BchE-like"/>
</dbReference>
<dbReference type="Pfam" id="PF04055">
    <property type="entry name" value="Radical_SAM"/>
    <property type="match status" value="1"/>
</dbReference>
<keyword evidence="5" id="KW-0411">Iron-sulfur</keyword>
<dbReference type="GO" id="GO:0051539">
    <property type="term" value="F:4 iron, 4 sulfur cluster binding"/>
    <property type="evidence" value="ECO:0007669"/>
    <property type="project" value="UniProtKB-KW"/>
</dbReference>
<gene>
    <name evidence="8" type="ORF">ENQ77_10005</name>
</gene>
<sequence length="497" mass="58234">MKVYMLNPPYFPRFGREMRWQDTGRGGTLYYPIWLSYATGLLESLGHNVRLVDCPAWNWKIEDVLKDIEKFDPELVVVETSFTSLKNDLEVVRRIKSMEFQVAVVGPPVSQFSEEILNHADFAARYEFDFTIADLCEKLEKNGKLEDVLGISFKIDGRIVHNPDRPFSTSEQLNMLPFVSEVYKRHLNIRDYFLNYSLYPMVQIFTGRGCPNSCTFCSWPQTFTGRKYRVRSVENLLEELEFVENEIKKVKEVFFEDDTFTISKKRVLEFCKGYREGKLEISWSCNARVDTLDLETMREMRRANCRFLVVGFESADDGILRNIKKGFTVERAREFAREVKKAGLFLHADFIIGLPGETKETIEKTKRFIKEIKPEQLQISVVTPFPGTELYDWLNKNGYLITNDPNEYLDEQGHQKSIVSYPWLSADEIVKAVDDILKEYYLSLSYIPVALRQIFRKRGMDEAKRLFRSATLFMRYISRRERFAKQISKTMEKSDCL</sequence>
<dbReference type="InterPro" id="IPR058240">
    <property type="entry name" value="rSAM_sf"/>
</dbReference>
<keyword evidence="2" id="KW-0949">S-adenosyl-L-methionine</keyword>
<dbReference type="PROSITE" id="PS51332">
    <property type="entry name" value="B12_BINDING"/>
    <property type="match status" value="1"/>
</dbReference>
<evidence type="ECO:0000259" key="6">
    <source>
        <dbReference type="PROSITE" id="PS51332"/>
    </source>
</evidence>
<dbReference type="InterPro" id="IPR006638">
    <property type="entry name" value="Elp3/MiaA/NifB-like_rSAM"/>
</dbReference>
<evidence type="ECO:0000256" key="3">
    <source>
        <dbReference type="ARBA" id="ARBA00022723"/>
    </source>
</evidence>
<dbReference type="InterPro" id="IPR006158">
    <property type="entry name" value="Cobalamin-bd"/>
</dbReference>
<dbReference type="Gene3D" id="3.40.50.280">
    <property type="entry name" value="Cobalamin-binding domain"/>
    <property type="match status" value="1"/>
</dbReference>
<keyword evidence="3" id="KW-0479">Metal-binding</keyword>
<evidence type="ECO:0000256" key="4">
    <source>
        <dbReference type="ARBA" id="ARBA00023004"/>
    </source>
</evidence>
<dbReference type="AlphaFoldDB" id="A0A7C2P4L2"/>
<dbReference type="SUPFAM" id="SSF102114">
    <property type="entry name" value="Radical SAM enzymes"/>
    <property type="match status" value="1"/>
</dbReference>
<dbReference type="GO" id="GO:0031419">
    <property type="term" value="F:cobalamin binding"/>
    <property type="evidence" value="ECO:0007669"/>
    <property type="project" value="InterPro"/>
</dbReference>
<evidence type="ECO:0000313" key="8">
    <source>
        <dbReference type="EMBL" id="HEN28956.1"/>
    </source>
</evidence>
<organism evidence="8">
    <name type="scientific">candidate division WOR-3 bacterium</name>
    <dbReference type="NCBI Taxonomy" id="2052148"/>
    <lineage>
        <taxon>Bacteria</taxon>
        <taxon>Bacteria division WOR-3</taxon>
    </lineage>
</organism>
<dbReference type="EMBL" id="DSOL01000285">
    <property type="protein sequence ID" value="HEN28956.1"/>
    <property type="molecule type" value="Genomic_DNA"/>
</dbReference>
<feature type="domain" description="B12-binding" evidence="6">
    <location>
        <begin position="18"/>
        <end position="146"/>
    </location>
</feature>
<dbReference type="PANTHER" id="PTHR43409:SF16">
    <property type="entry name" value="SLR0320 PROTEIN"/>
    <property type="match status" value="1"/>
</dbReference>
<dbReference type="GO" id="GO:0005829">
    <property type="term" value="C:cytosol"/>
    <property type="evidence" value="ECO:0007669"/>
    <property type="project" value="TreeGrafter"/>
</dbReference>
<feature type="domain" description="Radical SAM core" evidence="7">
    <location>
        <begin position="192"/>
        <end position="422"/>
    </location>
</feature>
<dbReference type="GO" id="GO:0003824">
    <property type="term" value="F:catalytic activity"/>
    <property type="evidence" value="ECO:0007669"/>
    <property type="project" value="InterPro"/>
</dbReference>
<dbReference type="SFLD" id="SFLDG01082">
    <property type="entry name" value="B12-binding_domain_containing"/>
    <property type="match status" value="1"/>
</dbReference>
<accession>A0A7C2P4L2</accession>
<dbReference type="GO" id="GO:0046872">
    <property type="term" value="F:metal ion binding"/>
    <property type="evidence" value="ECO:0007669"/>
    <property type="project" value="UniProtKB-KW"/>
</dbReference>